<comment type="similarity">
    <text evidence="2 7">Belongs to the MIP/aquaporin (TC 1.A.8) family.</text>
</comment>
<dbReference type="GO" id="GO:0005886">
    <property type="term" value="C:plasma membrane"/>
    <property type="evidence" value="ECO:0007669"/>
    <property type="project" value="TreeGrafter"/>
</dbReference>
<protein>
    <submittedName>
        <fullName evidence="8">Aquaporin family protein</fullName>
    </submittedName>
</protein>
<dbReference type="PANTHER" id="PTHR43829">
    <property type="entry name" value="AQUAPORIN OR AQUAGLYCEROPORIN RELATED"/>
    <property type="match status" value="1"/>
</dbReference>
<evidence type="ECO:0000256" key="6">
    <source>
        <dbReference type="ARBA" id="ARBA00023136"/>
    </source>
</evidence>
<dbReference type="InterPro" id="IPR000425">
    <property type="entry name" value="MIP"/>
</dbReference>
<comment type="subcellular location">
    <subcellularLocation>
        <location evidence="1">Membrane</location>
        <topology evidence="1">Multi-pass membrane protein</topology>
    </subcellularLocation>
</comment>
<name>A0A7C1XHS1_THERO</name>
<dbReference type="InterPro" id="IPR022357">
    <property type="entry name" value="MIP_CS"/>
</dbReference>
<evidence type="ECO:0000256" key="3">
    <source>
        <dbReference type="ARBA" id="ARBA00022448"/>
    </source>
</evidence>
<keyword evidence="5" id="KW-1133">Transmembrane helix</keyword>
<dbReference type="PANTHER" id="PTHR43829:SF9">
    <property type="entry name" value="AQUAPORIN-9"/>
    <property type="match status" value="1"/>
</dbReference>
<keyword evidence="4 7" id="KW-0812">Transmembrane</keyword>
<dbReference type="EMBL" id="DSJL01000007">
    <property type="protein sequence ID" value="HEF64469.1"/>
    <property type="molecule type" value="Genomic_DNA"/>
</dbReference>
<dbReference type="SUPFAM" id="SSF81338">
    <property type="entry name" value="Aquaporin-like"/>
    <property type="match status" value="1"/>
</dbReference>
<dbReference type="GO" id="GO:0015254">
    <property type="term" value="F:glycerol channel activity"/>
    <property type="evidence" value="ECO:0007669"/>
    <property type="project" value="TreeGrafter"/>
</dbReference>
<dbReference type="AlphaFoldDB" id="A0A7C1XHS1"/>
<reference evidence="8" key="1">
    <citation type="journal article" date="2020" name="mSystems">
        <title>Genome- and Community-Level Interaction Insights into Carbon Utilization and Element Cycling Functions of Hydrothermarchaeota in Hydrothermal Sediment.</title>
        <authorList>
            <person name="Zhou Z."/>
            <person name="Liu Y."/>
            <person name="Xu W."/>
            <person name="Pan J."/>
            <person name="Luo Z.H."/>
            <person name="Li M."/>
        </authorList>
    </citation>
    <scope>NUCLEOTIDE SEQUENCE [LARGE SCALE GENOMIC DNA]</scope>
    <source>
        <strain evidence="8">SpSt-222</strain>
    </source>
</reference>
<dbReference type="PRINTS" id="PR00783">
    <property type="entry name" value="MINTRINSICP"/>
</dbReference>
<dbReference type="Gene3D" id="1.20.1080.10">
    <property type="entry name" value="Glycerol uptake facilitator protein"/>
    <property type="match status" value="1"/>
</dbReference>
<organism evidence="8">
    <name type="scientific">Thermomicrobium roseum</name>
    <dbReference type="NCBI Taxonomy" id="500"/>
    <lineage>
        <taxon>Bacteria</taxon>
        <taxon>Pseudomonadati</taxon>
        <taxon>Thermomicrobiota</taxon>
        <taxon>Thermomicrobia</taxon>
        <taxon>Thermomicrobiales</taxon>
        <taxon>Thermomicrobiaceae</taxon>
        <taxon>Thermomicrobium</taxon>
    </lineage>
</organism>
<evidence type="ECO:0000256" key="4">
    <source>
        <dbReference type="ARBA" id="ARBA00022692"/>
    </source>
</evidence>
<proteinExistence type="inferred from homology"/>
<dbReference type="InterPro" id="IPR050363">
    <property type="entry name" value="MIP/Aquaporin"/>
</dbReference>
<accession>A0A7C1XHS1</accession>
<keyword evidence="6" id="KW-0472">Membrane</keyword>
<evidence type="ECO:0000256" key="1">
    <source>
        <dbReference type="ARBA" id="ARBA00004141"/>
    </source>
</evidence>
<dbReference type="PROSITE" id="PS00221">
    <property type="entry name" value="MIP"/>
    <property type="match status" value="1"/>
</dbReference>
<keyword evidence="3 7" id="KW-0813">Transport</keyword>
<dbReference type="InterPro" id="IPR023271">
    <property type="entry name" value="Aquaporin-like"/>
</dbReference>
<comment type="caution">
    <text evidence="8">The sequence shown here is derived from an EMBL/GenBank/DDBJ whole genome shotgun (WGS) entry which is preliminary data.</text>
</comment>
<evidence type="ECO:0000313" key="8">
    <source>
        <dbReference type="EMBL" id="HEF64469.1"/>
    </source>
</evidence>
<gene>
    <name evidence="8" type="ORF">ENP47_02520</name>
</gene>
<dbReference type="Pfam" id="PF00230">
    <property type="entry name" value="MIP"/>
    <property type="match status" value="1"/>
</dbReference>
<evidence type="ECO:0000256" key="7">
    <source>
        <dbReference type="RuleBase" id="RU000477"/>
    </source>
</evidence>
<sequence length="236" mass="24687">MQQYLAEFCGTLLLVLLTNGTVATARLARSHGEGSSWFTITAGSALAVMIAVGVSFSFSGGHINPAVTLALAIWGFFPLDQVPGYLLAQMSGGFLGAVLVWIAFWRHWEVTSDAAVQRSVFCTTPAIRSWPANLLAEGIGTAVLAFGVTLLARGVLPMSLAPWWVGSLVFSIGLALGGTTGFALNPARDAAPRFAYTVLPIPGRGDPDWKYGWIPVVGPIGGAVIGVGLTALLSRS</sequence>
<evidence type="ECO:0000256" key="2">
    <source>
        <dbReference type="ARBA" id="ARBA00006175"/>
    </source>
</evidence>
<evidence type="ECO:0000256" key="5">
    <source>
        <dbReference type="ARBA" id="ARBA00022989"/>
    </source>
</evidence>